<feature type="site" description="Interaction with DNA substrate" evidence="8">
    <location>
        <position position="251"/>
    </location>
</feature>
<protein>
    <submittedName>
        <fullName evidence="10">Exodeoxyribonuclease III</fullName>
        <ecNumber evidence="10">3.1.11.2</ecNumber>
    </submittedName>
</protein>
<feature type="binding site" evidence="7">
    <location>
        <position position="7"/>
    </location>
    <ligand>
        <name>Mg(2+)</name>
        <dbReference type="ChEBI" id="CHEBI:18420"/>
        <label>1</label>
    </ligand>
</feature>
<dbReference type="GO" id="GO:0004519">
    <property type="term" value="F:endonuclease activity"/>
    <property type="evidence" value="ECO:0007669"/>
    <property type="project" value="InterPro"/>
</dbReference>
<proteinExistence type="inferred from homology"/>
<evidence type="ECO:0000256" key="4">
    <source>
        <dbReference type="ARBA" id="ARBA00022801"/>
    </source>
</evidence>
<evidence type="ECO:0000256" key="3">
    <source>
        <dbReference type="ARBA" id="ARBA00022723"/>
    </source>
</evidence>
<organism evidence="10 11">
    <name type="scientific">Ramlibacter montanisoli</name>
    <dbReference type="NCBI Taxonomy" id="2732512"/>
    <lineage>
        <taxon>Bacteria</taxon>
        <taxon>Pseudomonadati</taxon>
        <taxon>Pseudomonadota</taxon>
        <taxon>Betaproteobacteria</taxon>
        <taxon>Burkholderiales</taxon>
        <taxon>Comamonadaceae</taxon>
        <taxon>Ramlibacter</taxon>
    </lineage>
</organism>
<dbReference type="CDD" id="cd09086">
    <property type="entry name" value="ExoIII-like_AP-endo"/>
    <property type="match status" value="1"/>
</dbReference>
<dbReference type="PROSITE" id="PS51435">
    <property type="entry name" value="AP_NUCLEASE_F1_4"/>
    <property type="match status" value="1"/>
</dbReference>
<dbReference type="SUPFAM" id="SSF56219">
    <property type="entry name" value="DNase I-like"/>
    <property type="match status" value="1"/>
</dbReference>
<dbReference type="RefSeq" id="WP_171559190.1">
    <property type="nucleotide sequence ID" value="NZ_JABFCS010000001.1"/>
</dbReference>
<evidence type="ECO:0000313" key="10">
    <source>
        <dbReference type="EMBL" id="NNU43641.1"/>
    </source>
</evidence>
<dbReference type="PANTHER" id="PTHR43250">
    <property type="entry name" value="EXODEOXYRIBONUCLEASE III"/>
    <property type="match status" value="1"/>
</dbReference>
<comment type="cofactor">
    <cofactor evidence="1">
        <name>Mn(2+)</name>
        <dbReference type="ChEBI" id="CHEBI:29035"/>
    </cofactor>
</comment>
<dbReference type="PANTHER" id="PTHR43250:SF2">
    <property type="entry name" value="EXODEOXYRIBONUCLEASE III"/>
    <property type="match status" value="1"/>
</dbReference>
<feature type="binding site" evidence="7">
    <location>
        <position position="251"/>
    </location>
    <ligand>
        <name>Mg(2+)</name>
        <dbReference type="ChEBI" id="CHEBI:18420"/>
        <label>1</label>
    </ligand>
</feature>
<reference evidence="10 11" key="1">
    <citation type="submission" date="2020-05" db="EMBL/GenBank/DDBJ databases">
        <authorList>
            <person name="Khan S.A."/>
            <person name="Jeon C.O."/>
            <person name="Chun B.H."/>
        </authorList>
    </citation>
    <scope>NUCLEOTIDE SEQUENCE [LARGE SCALE GENOMIC DNA]</scope>
    <source>
        <strain evidence="10 11">B156</strain>
    </source>
</reference>
<evidence type="ECO:0000256" key="1">
    <source>
        <dbReference type="ARBA" id="ARBA00001936"/>
    </source>
</evidence>
<sequence>MKITTWNVNSLAARLQHVLDWTAANPVDVLCLQELKLTDDKFPLDALREAGYGYCAVFGQKTYNGVAVMSRAPLRDTVKNIVGFEDDNSRVLSVTLDTPAGELRLVNGYFVNGQAPGTEKFDYKMSWLRGLRDYVREELAHHPRLVLLGDFNIAPEDRDSFDPVGLKETIHHTTEERDHFRKLLELGLVDSFRLFEQPEKSYSWWDYRMLGYQKNRGLRIDHILVSEAVKPLVKGCSIDRAPRKWKQPSDHAPVTVELDLVIPAQAGTQGGEVPGSPQPGLF</sequence>
<dbReference type="GO" id="GO:0006281">
    <property type="term" value="P:DNA repair"/>
    <property type="evidence" value="ECO:0007669"/>
    <property type="project" value="InterPro"/>
</dbReference>
<reference evidence="10 11" key="2">
    <citation type="submission" date="2020-06" db="EMBL/GenBank/DDBJ databases">
        <title>Ramlibacter rhizophilus sp. nov., isolated from rhizosphere soil of national flower Mugunghwa from South Korea.</title>
        <authorList>
            <person name="Zheng-Fei Y."/>
            <person name="Huan T."/>
        </authorList>
    </citation>
    <scope>NUCLEOTIDE SEQUENCE [LARGE SCALE GENOMIC DNA]</scope>
    <source>
        <strain evidence="10 11">B156</strain>
    </source>
</reference>
<evidence type="ECO:0000313" key="11">
    <source>
        <dbReference type="Proteomes" id="UP000552954"/>
    </source>
</evidence>
<feature type="site" description="Important for catalytic activity" evidence="8">
    <location>
        <position position="221"/>
    </location>
</feature>
<feature type="active site" description="Proton donor/acceptor" evidence="6">
    <location>
        <position position="150"/>
    </location>
</feature>
<evidence type="ECO:0000256" key="7">
    <source>
        <dbReference type="PIRSR" id="PIRSR604808-2"/>
    </source>
</evidence>
<feature type="binding site" evidence="7">
    <location>
        <position position="34"/>
    </location>
    <ligand>
        <name>Mg(2+)</name>
        <dbReference type="ChEBI" id="CHEBI:18420"/>
        <label>1</label>
    </ligand>
</feature>
<comment type="cofactor">
    <cofactor evidence="7">
        <name>Mg(2+)</name>
        <dbReference type="ChEBI" id="CHEBI:18420"/>
    </cofactor>
    <cofactor evidence="7">
        <name>Mn(2+)</name>
        <dbReference type="ChEBI" id="CHEBI:29035"/>
    </cofactor>
    <text evidence="7">Probably binds two magnesium or manganese ions per subunit.</text>
</comment>
<dbReference type="GO" id="GO:0003677">
    <property type="term" value="F:DNA binding"/>
    <property type="evidence" value="ECO:0007669"/>
    <property type="project" value="InterPro"/>
</dbReference>
<feature type="binding site" evidence="7">
    <location>
        <position position="150"/>
    </location>
    <ligand>
        <name>Mg(2+)</name>
        <dbReference type="ChEBI" id="CHEBI:18420"/>
        <label>1</label>
    </ligand>
</feature>
<feature type="domain" description="Endonuclease/exonuclease/phosphatase" evidence="9">
    <location>
        <begin position="5"/>
        <end position="251"/>
    </location>
</feature>
<dbReference type="EMBL" id="JABFCS010000001">
    <property type="protein sequence ID" value="NNU43641.1"/>
    <property type="molecule type" value="Genomic_DNA"/>
</dbReference>
<dbReference type="NCBIfam" id="TIGR00633">
    <property type="entry name" value="xth"/>
    <property type="match status" value="1"/>
</dbReference>
<evidence type="ECO:0000256" key="5">
    <source>
        <dbReference type="ARBA" id="ARBA00022842"/>
    </source>
</evidence>
<comment type="similarity">
    <text evidence="2">Belongs to the DNA repair enzymes AP/ExoA family.</text>
</comment>
<dbReference type="GO" id="GO:0046872">
    <property type="term" value="F:metal ion binding"/>
    <property type="evidence" value="ECO:0007669"/>
    <property type="project" value="UniProtKB-KW"/>
</dbReference>
<dbReference type="AlphaFoldDB" id="A0A849KG54"/>
<feature type="active site" description="Proton acceptor" evidence="6">
    <location>
        <position position="251"/>
    </location>
</feature>
<gene>
    <name evidence="10" type="primary">xth</name>
    <name evidence="10" type="ORF">HK415_11485</name>
</gene>
<keyword evidence="4 10" id="KW-0378">Hydrolase</keyword>
<dbReference type="NCBIfam" id="TIGR00195">
    <property type="entry name" value="exoDNase_III"/>
    <property type="match status" value="1"/>
</dbReference>
<dbReference type="Gene3D" id="3.60.10.10">
    <property type="entry name" value="Endonuclease/exonuclease/phosphatase"/>
    <property type="match status" value="1"/>
</dbReference>
<evidence type="ECO:0000256" key="6">
    <source>
        <dbReference type="PIRSR" id="PIRSR604808-1"/>
    </source>
</evidence>
<dbReference type="EC" id="3.1.11.2" evidence="10"/>
<feature type="binding site" evidence="7">
    <location>
        <position position="152"/>
    </location>
    <ligand>
        <name>Mg(2+)</name>
        <dbReference type="ChEBI" id="CHEBI:18420"/>
        <label>1</label>
    </ligand>
</feature>
<keyword evidence="5 7" id="KW-0460">Magnesium</keyword>
<dbReference type="InterPro" id="IPR036691">
    <property type="entry name" value="Endo/exonu/phosph_ase_sf"/>
</dbReference>
<keyword evidence="11" id="KW-1185">Reference proteome</keyword>
<dbReference type="PROSITE" id="PS00728">
    <property type="entry name" value="AP_NUCLEASE_F1_3"/>
    <property type="match status" value="1"/>
</dbReference>
<feature type="active site" evidence="6">
    <location>
        <position position="109"/>
    </location>
</feature>
<evidence type="ECO:0000256" key="8">
    <source>
        <dbReference type="PIRSR" id="PIRSR604808-3"/>
    </source>
</evidence>
<dbReference type="InterPro" id="IPR037493">
    <property type="entry name" value="ExoIII-like"/>
</dbReference>
<comment type="caution">
    <text evidence="10">The sequence shown here is derived from an EMBL/GenBank/DDBJ whole genome shotgun (WGS) entry which is preliminary data.</text>
</comment>
<keyword evidence="3 7" id="KW-0479">Metal-binding</keyword>
<dbReference type="InterPro" id="IPR004808">
    <property type="entry name" value="AP_endonuc_1"/>
</dbReference>
<dbReference type="InterPro" id="IPR005135">
    <property type="entry name" value="Endo/exonuclease/phosphatase"/>
</dbReference>
<dbReference type="GO" id="GO:0008311">
    <property type="term" value="F:double-stranded DNA 3'-5' DNA exonuclease activity"/>
    <property type="evidence" value="ECO:0007669"/>
    <property type="project" value="UniProtKB-EC"/>
</dbReference>
<dbReference type="Pfam" id="PF03372">
    <property type="entry name" value="Exo_endo_phos"/>
    <property type="match status" value="1"/>
</dbReference>
<evidence type="ECO:0000256" key="2">
    <source>
        <dbReference type="ARBA" id="ARBA00007092"/>
    </source>
</evidence>
<dbReference type="InterPro" id="IPR020848">
    <property type="entry name" value="AP_endonuclease_F1_CS"/>
</dbReference>
<keyword evidence="7" id="KW-0464">Manganese</keyword>
<feature type="site" description="Transition state stabilizer" evidence="8">
    <location>
        <position position="152"/>
    </location>
</feature>
<evidence type="ECO:0000259" key="9">
    <source>
        <dbReference type="Pfam" id="PF03372"/>
    </source>
</evidence>
<dbReference type="Proteomes" id="UP000552954">
    <property type="component" value="Unassembled WGS sequence"/>
</dbReference>
<feature type="binding site" evidence="7">
    <location>
        <position position="250"/>
    </location>
    <ligand>
        <name>Mg(2+)</name>
        <dbReference type="ChEBI" id="CHEBI:18420"/>
        <label>1</label>
    </ligand>
</feature>
<name>A0A849KG54_9BURK</name>
<accession>A0A849KG54</accession>